<evidence type="ECO:0000256" key="1">
    <source>
        <dbReference type="SAM" id="Phobius"/>
    </source>
</evidence>
<dbReference type="EMBL" id="RKLR01000004">
    <property type="protein sequence ID" value="MBX0323867.1"/>
    <property type="molecule type" value="Genomic_DNA"/>
</dbReference>
<dbReference type="Proteomes" id="UP001430377">
    <property type="component" value="Unassembled WGS sequence"/>
</dbReference>
<sequence length="113" mass="11156">MANSSVFAKLATAMLVAALPVAVVGDLLVDGLAPVVIGVALAVGGLGMIVLDSVAAPTPGKLLWVLGVGLIIAPVAAGNVPLLPSEVPAETIVAGLVVLVAAYAQRVREVDMP</sequence>
<evidence type="ECO:0000313" key="3">
    <source>
        <dbReference type="Proteomes" id="UP001430377"/>
    </source>
</evidence>
<gene>
    <name evidence="2" type="ORF">EGH21_12585</name>
</gene>
<feature type="transmembrane region" description="Helical" evidence="1">
    <location>
        <begin position="87"/>
        <end position="104"/>
    </location>
</feature>
<feature type="transmembrane region" description="Helical" evidence="1">
    <location>
        <begin position="62"/>
        <end position="81"/>
    </location>
</feature>
<evidence type="ECO:0008006" key="4">
    <source>
        <dbReference type="Google" id="ProtNLM"/>
    </source>
</evidence>
<dbReference type="AlphaFoldDB" id="A0AAW4PRV4"/>
<keyword evidence="1" id="KW-0812">Transmembrane</keyword>
<accession>A0AAW4PRV4</accession>
<organism evidence="2 3">
    <name type="scientific">Haloarcula rubra</name>
    <dbReference type="NCBI Taxonomy" id="2487747"/>
    <lineage>
        <taxon>Archaea</taxon>
        <taxon>Methanobacteriati</taxon>
        <taxon>Methanobacteriota</taxon>
        <taxon>Stenosarchaea group</taxon>
        <taxon>Halobacteria</taxon>
        <taxon>Halobacteriales</taxon>
        <taxon>Haloarculaceae</taxon>
        <taxon>Haloarcula</taxon>
    </lineage>
</organism>
<evidence type="ECO:0000313" key="2">
    <source>
        <dbReference type="EMBL" id="MBX0323867.1"/>
    </source>
</evidence>
<protein>
    <recommendedName>
        <fullName evidence="4">SPW repeat-containing protein</fullName>
    </recommendedName>
</protein>
<comment type="caution">
    <text evidence="2">The sequence shown here is derived from an EMBL/GenBank/DDBJ whole genome shotgun (WGS) entry which is preliminary data.</text>
</comment>
<name>A0AAW4PRV4_9EURY</name>
<feature type="transmembrane region" description="Helical" evidence="1">
    <location>
        <begin position="35"/>
        <end position="55"/>
    </location>
</feature>
<keyword evidence="1" id="KW-1133">Transmembrane helix</keyword>
<keyword evidence="1" id="KW-0472">Membrane</keyword>
<reference evidence="2 3" key="1">
    <citation type="submission" date="2021-06" db="EMBL/GenBank/DDBJ databases">
        <title>Halomicroarcula sp. a new haloarchaeum isolated from saline soil.</title>
        <authorList>
            <person name="Duran-Viseras A."/>
            <person name="Sanchez-Porro C."/>
            <person name="Ventosa A."/>
        </authorList>
    </citation>
    <scope>NUCLEOTIDE SEQUENCE [LARGE SCALE GENOMIC DNA]</scope>
    <source>
        <strain evidence="2 3">F13</strain>
    </source>
</reference>
<keyword evidence="3" id="KW-1185">Reference proteome</keyword>
<proteinExistence type="predicted"/>
<dbReference type="RefSeq" id="WP_220618829.1">
    <property type="nucleotide sequence ID" value="NZ_RKLR01000004.1"/>
</dbReference>